<evidence type="ECO:0000313" key="2">
    <source>
        <dbReference type="Proteomes" id="UP000677054"/>
    </source>
</evidence>
<dbReference type="Proteomes" id="UP000677054">
    <property type="component" value="Unassembled WGS sequence"/>
</dbReference>
<reference evidence="1" key="1">
    <citation type="submission" date="2020-11" db="EMBL/GenBank/DDBJ databases">
        <authorList>
            <person name="Tran Van P."/>
        </authorList>
    </citation>
    <scope>NUCLEOTIDE SEQUENCE</scope>
</reference>
<dbReference type="EMBL" id="LR908061">
    <property type="protein sequence ID" value="CAD7254250.1"/>
    <property type="molecule type" value="Genomic_DNA"/>
</dbReference>
<sequence>MSIMFDFDECVDPTGQLDLSGSTFGAYFQDLAIFYNEGLGEMISGSAFAMTSDPVSLTAYVYYGTAITPSNNATIFPGYWHFNENGEWVNDYDGAILECSLGGGVTIIREA</sequence>
<organism evidence="1">
    <name type="scientific">Darwinula stevensoni</name>
    <dbReference type="NCBI Taxonomy" id="69355"/>
    <lineage>
        <taxon>Eukaryota</taxon>
        <taxon>Metazoa</taxon>
        <taxon>Ecdysozoa</taxon>
        <taxon>Arthropoda</taxon>
        <taxon>Crustacea</taxon>
        <taxon>Oligostraca</taxon>
        <taxon>Ostracoda</taxon>
        <taxon>Podocopa</taxon>
        <taxon>Podocopida</taxon>
        <taxon>Darwinulocopina</taxon>
        <taxon>Darwinuloidea</taxon>
        <taxon>Darwinulidae</taxon>
        <taxon>Darwinula</taxon>
    </lineage>
</organism>
<evidence type="ECO:0000313" key="1">
    <source>
        <dbReference type="EMBL" id="CAD7254250.1"/>
    </source>
</evidence>
<proteinExistence type="predicted"/>
<gene>
    <name evidence="1" type="ORF">DSTB1V02_LOCUS13996</name>
</gene>
<name>A0A7R9AIA0_9CRUS</name>
<protein>
    <submittedName>
        <fullName evidence="1">Uncharacterized protein</fullName>
    </submittedName>
</protein>
<accession>A0A7R9AIA0</accession>
<dbReference type="AlphaFoldDB" id="A0A7R9AIA0"/>
<keyword evidence="2" id="KW-1185">Reference proteome</keyword>
<dbReference type="EMBL" id="CAJPEV010008543">
    <property type="protein sequence ID" value="CAG0905316.1"/>
    <property type="molecule type" value="Genomic_DNA"/>
</dbReference>